<evidence type="ECO:0000256" key="2">
    <source>
        <dbReference type="ARBA" id="ARBA00022729"/>
    </source>
</evidence>
<protein>
    <submittedName>
        <fullName evidence="4">Fe(3+) ABC transporter substrate-binding protein</fullName>
    </submittedName>
</protein>
<dbReference type="PANTHER" id="PTHR30006">
    <property type="entry name" value="THIAMINE-BINDING PERIPLASMIC PROTEIN-RELATED"/>
    <property type="match status" value="1"/>
</dbReference>
<reference evidence="4 5" key="1">
    <citation type="submission" date="2024-01" db="EMBL/GenBank/DDBJ databases">
        <title>Multi-omics insights into the function and evolution of sodium benzoate biodegradation pathways in Benzoatithermus flavus gen. nov., sp. nov. from hot spring.</title>
        <authorList>
            <person name="Hu C.-J."/>
            <person name="Li W.-J."/>
        </authorList>
    </citation>
    <scope>NUCLEOTIDE SEQUENCE [LARGE SCALE GENOMIC DNA]</scope>
    <source>
        <strain evidence="4 5">SYSU G07066</strain>
    </source>
</reference>
<dbReference type="InterPro" id="IPR006059">
    <property type="entry name" value="SBP"/>
</dbReference>
<keyword evidence="2 3" id="KW-0732">Signal</keyword>
<gene>
    <name evidence="4" type="ORF">U1T56_17920</name>
</gene>
<keyword evidence="5" id="KW-1185">Reference proteome</keyword>
<evidence type="ECO:0000313" key="5">
    <source>
        <dbReference type="Proteomes" id="UP001375743"/>
    </source>
</evidence>
<dbReference type="InterPro" id="IPR026045">
    <property type="entry name" value="Ferric-bd"/>
</dbReference>
<dbReference type="SUPFAM" id="SSF53850">
    <property type="entry name" value="Periplasmic binding protein-like II"/>
    <property type="match status" value="1"/>
</dbReference>
<feature type="signal peptide" evidence="3">
    <location>
        <begin position="1"/>
        <end position="26"/>
    </location>
</feature>
<dbReference type="CDD" id="cd13542">
    <property type="entry name" value="PBP2_FutA1_ilke"/>
    <property type="match status" value="1"/>
</dbReference>
<name>A0ABU8XVT9_9PROT</name>
<sequence>MFSSKLSRRAVLAASVVLTLVGPAAAEEVVNIYNSRHYGTDQQLWDGFTKATGIQVNVVEGTHEQLIQRMKSEGARSPADVFITVDAGRLAEASGLGLLQPVRSPVLEKAIPAHLRDPDGLWYGLAMRARILAYAKDRVKPEELSTYEALAEPRFKGKILVRSSTSVYNLSLVGSILAADGSAATEKWCEGLVANMARPPEGGDTDQLKAVAAGVGDIAISNSYYLARLAASDKPVDKEVAEKLAVFFPNQKDRGTHVNVSGAAVLKTAPHKDNAVKLLEYLASPEAQRYFADVSLEYPANPAVEPHPVLQAWGPFKQDPLNPTLYAKNAAEAAMITDRCGWR</sequence>
<dbReference type="RefSeq" id="WP_418160883.1">
    <property type="nucleotide sequence ID" value="NZ_JBBLZC010000021.1"/>
</dbReference>
<evidence type="ECO:0000256" key="1">
    <source>
        <dbReference type="ARBA" id="ARBA00008520"/>
    </source>
</evidence>
<comment type="similarity">
    <text evidence="1">Belongs to the bacterial solute-binding protein 1 family.</text>
</comment>
<accession>A0ABU8XVT9</accession>
<dbReference type="Gene3D" id="3.40.190.10">
    <property type="entry name" value="Periplasmic binding protein-like II"/>
    <property type="match status" value="2"/>
</dbReference>
<proteinExistence type="inferred from homology"/>
<dbReference type="PANTHER" id="PTHR30006:SF15">
    <property type="entry name" value="IRON-UTILIZATION PERIPLASMIC PROTEIN"/>
    <property type="match status" value="1"/>
</dbReference>
<organism evidence="4 5">
    <name type="scientific">Benzoatithermus flavus</name>
    <dbReference type="NCBI Taxonomy" id="3108223"/>
    <lineage>
        <taxon>Bacteria</taxon>
        <taxon>Pseudomonadati</taxon>
        <taxon>Pseudomonadota</taxon>
        <taxon>Alphaproteobacteria</taxon>
        <taxon>Geminicoccales</taxon>
        <taxon>Geminicoccaceae</taxon>
        <taxon>Benzoatithermus</taxon>
    </lineage>
</organism>
<dbReference type="Pfam" id="PF13416">
    <property type="entry name" value="SBP_bac_8"/>
    <property type="match status" value="1"/>
</dbReference>
<comment type="caution">
    <text evidence="4">The sequence shown here is derived from an EMBL/GenBank/DDBJ whole genome shotgun (WGS) entry which is preliminary data.</text>
</comment>
<dbReference type="Proteomes" id="UP001375743">
    <property type="component" value="Unassembled WGS sequence"/>
</dbReference>
<evidence type="ECO:0000313" key="4">
    <source>
        <dbReference type="EMBL" id="MEK0085036.1"/>
    </source>
</evidence>
<dbReference type="EMBL" id="JBBLZC010000021">
    <property type="protein sequence ID" value="MEK0085036.1"/>
    <property type="molecule type" value="Genomic_DNA"/>
</dbReference>
<feature type="chain" id="PRO_5045569812" evidence="3">
    <location>
        <begin position="27"/>
        <end position="343"/>
    </location>
</feature>
<dbReference type="PIRSF" id="PIRSF002825">
    <property type="entry name" value="CfbpA"/>
    <property type="match status" value="1"/>
</dbReference>
<evidence type="ECO:0000256" key="3">
    <source>
        <dbReference type="SAM" id="SignalP"/>
    </source>
</evidence>